<evidence type="ECO:0000256" key="2">
    <source>
        <dbReference type="SAM" id="MobiDB-lite"/>
    </source>
</evidence>
<reference evidence="4" key="1">
    <citation type="submission" date="2023-03" db="EMBL/GenBank/DDBJ databases">
        <title>Chromosome-scale reference genome and RAD-based genetic map of yellow starthistle (Centaurea solstitialis) reveal putative structural variation and QTLs associated with invader traits.</title>
        <authorList>
            <person name="Reatini B."/>
            <person name="Cang F.A."/>
            <person name="Jiang Q."/>
            <person name="Mckibben M.T.W."/>
            <person name="Barker M.S."/>
            <person name="Rieseberg L.H."/>
            <person name="Dlugosch K.M."/>
        </authorList>
    </citation>
    <scope>NUCLEOTIDE SEQUENCE</scope>
    <source>
        <strain evidence="4">CAN-66</strain>
        <tissue evidence="4">Leaf</tissue>
    </source>
</reference>
<evidence type="ECO:0000259" key="3">
    <source>
        <dbReference type="PROSITE" id="PS50104"/>
    </source>
</evidence>
<evidence type="ECO:0000313" key="5">
    <source>
        <dbReference type="Proteomes" id="UP001172457"/>
    </source>
</evidence>
<dbReference type="InterPro" id="IPR000157">
    <property type="entry name" value="TIR_dom"/>
</dbReference>
<gene>
    <name evidence="4" type="ORF">OSB04_013237</name>
</gene>
<dbReference type="PROSITE" id="PS50104">
    <property type="entry name" value="TIR"/>
    <property type="match status" value="1"/>
</dbReference>
<feature type="domain" description="TIR" evidence="3">
    <location>
        <begin position="105"/>
        <end position="246"/>
    </location>
</feature>
<dbReference type="EMBL" id="JARYMX010000003">
    <property type="protein sequence ID" value="KAJ9558623.1"/>
    <property type="molecule type" value="Genomic_DNA"/>
</dbReference>
<dbReference type="GO" id="GO:0007165">
    <property type="term" value="P:signal transduction"/>
    <property type="evidence" value="ECO:0007669"/>
    <property type="project" value="InterPro"/>
</dbReference>
<comment type="caution">
    <text evidence="4">The sequence shown here is derived from an EMBL/GenBank/DDBJ whole genome shotgun (WGS) entry which is preliminary data.</text>
</comment>
<feature type="region of interest" description="Disordered" evidence="2">
    <location>
        <begin position="502"/>
        <end position="524"/>
    </location>
</feature>
<dbReference type="SUPFAM" id="SSF52200">
    <property type="entry name" value="Toll/Interleukin receptor TIR domain"/>
    <property type="match status" value="1"/>
</dbReference>
<feature type="compositionally biased region" description="Polar residues" evidence="2">
    <location>
        <begin position="502"/>
        <end position="511"/>
    </location>
</feature>
<dbReference type="Pfam" id="PF01582">
    <property type="entry name" value="TIR"/>
    <property type="match status" value="1"/>
</dbReference>
<proteinExistence type="predicted"/>
<sequence length="569" mass="63586">MIPADFWRPNPPEKSKSARNLARKMNLQRPGFRRPNPSEIRRKCRKCKFRRISDGFGRQNCLSVCSARKRLISLGSFLYFAIHKFIMAVNFEIGSTSSSSSTVDPRYDVFLSFRGFDTRPSFTDHLYKALVDANIITFLDEEEIETGLPLKPELETAIKASRASIIVLSQNYASSTWCFDELVLILEQRRNRNHFVIPIFYHVEPTDIRKQQNSFGEAMAKHHKRMETDTDPKKRNQWAQNIGQWSEALSKVAGLKGEVAKGRPKILTGAAVTAETVAPKTTYHSALTITNIRNLVPLVLDLEKVQYTSWASLFCNTAKATISVDLLHTILDDTTTAMTAWTHLQQIFQDNKSTWAVHLENQFSTIRQESFSSISAYCQQLKTVADQLASIAVTKAKTGVGTLTEDMAVVMDPIVTNSNHGHLGHGTAKGGYPLCPYPSIPNRQPSAGILGPPPSQPNNSPHAIFTKVPMQQPTDLSALFNNLSIQQPDPIWYMDTGASSHLMNESGNRLPSEQQRDQSRVSRSVSTPNLELLCQIPIQHAAKASKLQCFPVELIRFGAPMPNSYATRG</sequence>
<dbReference type="SMART" id="SM00255">
    <property type="entry name" value="TIR"/>
    <property type="match status" value="1"/>
</dbReference>
<dbReference type="AlphaFoldDB" id="A0AA38TXL5"/>
<keyword evidence="5" id="KW-1185">Reference proteome</keyword>
<name>A0AA38TXL5_9ASTR</name>
<dbReference type="Proteomes" id="UP001172457">
    <property type="component" value="Chromosome 3"/>
</dbReference>
<evidence type="ECO:0000256" key="1">
    <source>
        <dbReference type="ARBA" id="ARBA00023027"/>
    </source>
</evidence>
<dbReference type="PANTHER" id="PTHR32009:SF133">
    <property type="entry name" value="TIR DOMAIN-CONTAINING PROTEIN"/>
    <property type="match status" value="1"/>
</dbReference>
<dbReference type="FunFam" id="3.40.50.10140:FF:000007">
    <property type="entry name" value="Disease resistance protein (TIR-NBS-LRR class)"/>
    <property type="match status" value="1"/>
</dbReference>
<accession>A0AA38TXL5</accession>
<protein>
    <recommendedName>
        <fullName evidence="3">TIR domain-containing protein</fullName>
    </recommendedName>
</protein>
<dbReference type="Gene3D" id="3.40.50.10140">
    <property type="entry name" value="Toll/interleukin-1 receptor homology (TIR) domain"/>
    <property type="match status" value="1"/>
</dbReference>
<dbReference type="InterPro" id="IPR035897">
    <property type="entry name" value="Toll_tir_struct_dom_sf"/>
</dbReference>
<keyword evidence="1" id="KW-0520">NAD</keyword>
<dbReference type="PANTHER" id="PTHR32009">
    <property type="entry name" value="TMV RESISTANCE PROTEIN N-LIKE"/>
    <property type="match status" value="1"/>
</dbReference>
<organism evidence="4 5">
    <name type="scientific">Centaurea solstitialis</name>
    <name type="common">yellow star-thistle</name>
    <dbReference type="NCBI Taxonomy" id="347529"/>
    <lineage>
        <taxon>Eukaryota</taxon>
        <taxon>Viridiplantae</taxon>
        <taxon>Streptophyta</taxon>
        <taxon>Embryophyta</taxon>
        <taxon>Tracheophyta</taxon>
        <taxon>Spermatophyta</taxon>
        <taxon>Magnoliopsida</taxon>
        <taxon>eudicotyledons</taxon>
        <taxon>Gunneridae</taxon>
        <taxon>Pentapetalae</taxon>
        <taxon>asterids</taxon>
        <taxon>campanulids</taxon>
        <taxon>Asterales</taxon>
        <taxon>Asteraceae</taxon>
        <taxon>Carduoideae</taxon>
        <taxon>Cardueae</taxon>
        <taxon>Centaureinae</taxon>
        <taxon>Centaurea</taxon>
    </lineage>
</organism>
<evidence type="ECO:0000313" key="4">
    <source>
        <dbReference type="EMBL" id="KAJ9558623.1"/>
    </source>
</evidence>